<feature type="transmembrane region" description="Helical" evidence="7">
    <location>
        <begin position="84"/>
        <end position="104"/>
    </location>
</feature>
<dbReference type="GO" id="GO:0015658">
    <property type="term" value="F:branched-chain amino acid transmembrane transporter activity"/>
    <property type="evidence" value="ECO:0007669"/>
    <property type="project" value="InterPro"/>
</dbReference>
<dbReference type="OrthoDB" id="9814461at2"/>
<feature type="region of interest" description="Disordered" evidence="6">
    <location>
        <begin position="317"/>
        <end position="341"/>
    </location>
</feature>
<evidence type="ECO:0000256" key="7">
    <source>
        <dbReference type="SAM" id="Phobius"/>
    </source>
</evidence>
<feature type="compositionally biased region" description="Polar residues" evidence="6">
    <location>
        <begin position="332"/>
        <end position="341"/>
    </location>
</feature>
<dbReference type="GO" id="GO:0005886">
    <property type="term" value="C:plasma membrane"/>
    <property type="evidence" value="ECO:0007669"/>
    <property type="project" value="UniProtKB-SubCell"/>
</dbReference>
<accession>A0A365H2F4</accession>
<gene>
    <name evidence="8" type="ORF">DPM19_24960</name>
</gene>
<dbReference type="PANTHER" id="PTHR30482:SF20">
    <property type="entry name" value="HIGH-AFFINITY BRANCHED-CHAIN AMINO ACID TRANSPORT SYSTEM PERMEASE PROTEIN LIVM"/>
    <property type="match status" value="1"/>
</dbReference>
<evidence type="ECO:0000256" key="5">
    <source>
        <dbReference type="ARBA" id="ARBA00023136"/>
    </source>
</evidence>
<dbReference type="CDD" id="cd06581">
    <property type="entry name" value="TM_PBP1_LivM_like"/>
    <property type="match status" value="1"/>
</dbReference>
<dbReference type="EMBL" id="QLYX01000013">
    <property type="protein sequence ID" value="RAY12403.1"/>
    <property type="molecule type" value="Genomic_DNA"/>
</dbReference>
<dbReference type="RefSeq" id="WP_111870459.1">
    <property type="nucleotide sequence ID" value="NZ_QLYX01000013.1"/>
</dbReference>
<dbReference type="AlphaFoldDB" id="A0A365H2F4"/>
<feature type="transmembrane region" description="Helical" evidence="7">
    <location>
        <begin position="111"/>
        <end position="129"/>
    </location>
</feature>
<dbReference type="PANTHER" id="PTHR30482">
    <property type="entry name" value="HIGH-AFFINITY BRANCHED-CHAIN AMINO ACID TRANSPORT SYSTEM PERMEASE"/>
    <property type="match status" value="1"/>
</dbReference>
<dbReference type="InterPro" id="IPR043428">
    <property type="entry name" value="LivM-like"/>
</dbReference>
<keyword evidence="3 7" id="KW-0812">Transmembrane</keyword>
<feature type="transmembrane region" description="Helical" evidence="7">
    <location>
        <begin position="245"/>
        <end position="267"/>
    </location>
</feature>
<reference evidence="8 9" key="1">
    <citation type="submission" date="2018-06" db="EMBL/GenBank/DDBJ databases">
        <title>Actinomadura craniellae sp. nov. isolated from marine sponge Craniella sp.</title>
        <authorList>
            <person name="Li L."/>
            <person name="Xu Q.H."/>
            <person name="Lin H.W."/>
            <person name="Lu Y.H."/>
        </authorList>
    </citation>
    <scope>NUCLEOTIDE SEQUENCE [LARGE SCALE GENOMIC DNA]</scope>
    <source>
        <strain evidence="8 9">LHW63021</strain>
    </source>
</reference>
<dbReference type="InterPro" id="IPR001851">
    <property type="entry name" value="ABC_transp_permease"/>
</dbReference>
<keyword evidence="9" id="KW-1185">Reference proteome</keyword>
<proteinExistence type="predicted"/>
<feature type="transmembrane region" description="Helical" evidence="7">
    <location>
        <begin position="149"/>
        <end position="174"/>
    </location>
</feature>
<evidence type="ECO:0000256" key="1">
    <source>
        <dbReference type="ARBA" id="ARBA00004651"/>
    </source>
</evidence>
<evidence type="ECO:0000256" key="3">
    <source>
        <dbReference type="ARBA" id="ARBA00022692"/>
    </source>
</evidence>
<evidence type="ECO:0000313" key="9">
    <source>
        <dbReference type="Proteomes" id="UP000251891"/>
    </source>
</evidence>
<comment type="subcellular location">
    <subcellularLocation>
        <location evidence="1">Cell membrane</location>
        <topology evidence="1">Multi-pass membrane protein</topology>
    </subcellularLocation>
</comment>
<dbReference type="Proteomes" id="UP000251891">
    <property type="component" value="Unassembled WGS sequence"/>
</dbReference>
<evidence type="ECO:0000256" key="6">
    <source>
        <dbReference type="SAM" id="MobiDB-lite"/>
    </source>
</evidence>
<organism evidence="8 9">
    <name type="scientific">Actinomadura craniellae</name>
    <dbReference type="NCBI Taxonomy" id="2231787"/>
    <lineage>
        <taxon>Bacteria</taxon>
        <taxon>Bacillati</taxon>
        <taxon>Actinomycetota</taxon>
        <taxon>Actinomycetes</taxon>
        <taxon>Streptosporangiales</taxon>
        <taxon>Thermomonosporaceae</taxon>
        <taxon>Actinomadura</taxon>
    </lineage>
</organism>
<comment type="caution">
    <text evidence="8">The sequence shown here is derived from an EMBL/GenBank/DDBJ whole genome shotgun (WGS) entry which is preliminary data.</text>
</comment>
<dbReference type="Pfam" id="PF02653">
    <property type="entry name" value="BPD_transp_2"/>
    <property type="match status" value="1"/>
</dbReference>
<feature type="transmembrane region" description="Helical" evidence="7">
    <location>
        <begin position="287"/>
        <end position="311"/>
    </location>
</feature>
<evidence type="ECO:0000313" key="8">
    <source>
        <dbReference type="EMBL" id="RAY12403.1"/>
    </source>
</evidence>
<keyword evidence="2" id="KW-1003">Cell membrane</keyword>
<feature type="transmembrane region" description="Helical" evidence="7">
    <location>
        <begin position="60"/>
        <end position="78"/>
    </location>
</feature>
<keyword evidence="4 7" id="KW-1133">Transmembrane helix</keyword>
<evidence type="ECO:0000256" key="4">
    <source>
        <dbReference type="ARBA" id="ARBA00022989"/>
    </source>
</evidence>
<sequence>MNKTTNRILWAVLLGALVLAPFFVGTVEISAFQKVIYLSVAVMSLNVLTGFNGQASIGHSAFMGIAAYFTALAVQSHGWSYWAALPASVLVAALVGAAAGVPALRIRGMNLALVTLGLAMVFPQLPVRFTEETGGTQGMILDESLGAPAFLAVSDVAWRYWVLLTLAVLAFWLVRNTRASRLGRSIIAIRDQPIAAHTAGVNVAATKISVFAVSAGMAGLAGWMFTVTNQFVSPSDFTVLVSINLLLGMAVGGSGTLLGPVIGAAFLHYVPDAVTATGIDPVLTPVLYGLVLILVVYFLPGGAAGGLAQLAKRFSTARKPSPPAGEPARPVSQLTSSTPNP</sequence>
<feature type="transmembrane region" description="Helical" evidence="7">
    <location>
        <begin position="36"/>
        <end position="53"/>
    </location>
</feature>
<evidence type="ECO:0000256" key="2">
    <source>
        <dbReference type="ARBA" id="ARBA00022475"/>
    </source>
</evidence>
<protein>
    <submittedName>
        <fullName evidence="8">Branched-chain amino acid ABC transporter permease</fullName>
    </submittedName>
</protein>
<name>A0A365H2F4_9ACTN</name>
<keyword evidence="5 7" id="KW-0472">Membrane</keyword>